<evidence type="ECO:0000256" key="1">
    <source>
        <dbReference type="SAM" id="SignalP"/>
    </source>
</evidence>
<accession>A0A9D2KD03</accession>
<proteinExistence type="predicted"/>
<evidence type="ECO:0000313" key="2">
    <source>
        <dbReference type="EMBL" id="HIZ90681.1"/>
    </source>
</evidence>
<dbReference type="Proteomes" id="UP000824108">
    <property type="component" value="Unassembled WGS sequence"/>
</dbReference>
<dbReference type="InterPro" id="IPR021638">
    <property type="entry name" value="DUF3244"/>
</dbReference>
<keyword evidence="1" id="KW-0732">Signal</keyword>
<sequence>MKQVYLLIIALLFPVSMWADDVTIPLYETFKGGTDAADQTVGSKDRRSLSFAPEASHDGHTVSIYSYVPMEEIQISVLDEVGNVVYEDTVAGNCSFTLGSQMKGELTLLLETKDAVYKGTFYLE</sequence>
<organism evidence="2 3">
    <name type="scientific">Candidatus Bacteroides merdavium</name>
    <dbReference type="NCBI Taxonomy" id="2838472"/>
    <lineage>
        <taxon>Bacteria</taxon>
        <taxon>Pseudomonadati</taxon>
        <taxon>Bacteroidota</taxon>
        <taxon>Bacteroidia</taxon>
        <taxon>Bacteroidales</taxon>
        <taxon>Bacteroidaceae</taxon>
        <taxon>Bacteroides</taxon>
    </lineage>
</organism>
<feature type="signal peptide" evidence="1">
    <location>
        <begin position="1"/>
        <end position="19"/>
    </location>
</feature>
<evidence type="ECO:0000313" key="3">
    <source>
        <dbReference type="Proteomes" id="UP000824108"/>
    </source>
</evidence>
<dbReference type="Pfam" id="PF11589">
    <property type="entry name" value="DUF3244"/>
    <property type="match status" value="1"/>
</dbReference>
<reference evidence="2" key="2">
    <citation type="submission" date="2021-04" db="EMBL/GenBank/DDBJ databases">
        <authorList>
            <person name="Gilroy R."/>
        </authorList>
    </citation>
    <scope>NUCLEOTIDE SEQUENCE</scope>
    <source>
        <strain evidence="2">CHK118-2852</strain>
    </source>
</reference>
<gene>
    <name evidence="2" type="ORF">H9807_00950</name>
</gene>
<reference evidence="2" key="1">
    <citation type="journal article" date="2021" name="PeerJ">
        <title>Extensive microbial diversity within the chicken gut microbiome revealed by metagenomics and culture.</title>
        <authorList>
            <person name="Gilroy R."/>
            <person name="Ravi A."/>
            <person name="Getino M."/>
            <person name="Pursley I."/>
            <person name="Horton D.L."/>
            <person name="Alikhan N.F."/>
            <person name="Baker D."/>
            <person name="Gharbi K."/>
            <person name="Hall N."/>
            <person name="Watson M."/>
            <person name="Adriaenssens E.M."/>
            <person name="Foster-Nyarko E."/>
            <person name="Jarju S."/>
            <person name="Secka A."/>
            <person name="Antonio M."/>
            <person name="Oren A."/>
            <person name="Chaudhuri R.R."/>
            <person name="La Ragione R."/>
            <person name="Hildebrand F."/>
            <person name="Pallen M.J."/>
        </authorList>
    </citation>
    <scope>NUCLEOTIDE SEQUENCE</scope>
    <source>
        <strain evidence="2">CHK118-2852</strain>
    </source>
</reference>
<dbReference type="AlphaFoldDB" id="A0A9D2KD03"/>
<name>A0A9D2KD03_9BACE</name>
<dbReference type="Gene3D" id="2.60.40.3080">
    <property type="match status" value="1"/>
</dbReference>
<feature type="chain" id="PRO_5039104651" evidence="1">
    <location>
        <begin position="20"/>
        <end position="124"/>
    </location>
</feature>
<protein>
    <submittedName>
        <fullName evidence="2">DUF3244 domain-containing protein</fullName>
    </submittedName>
</protein>
<dbReference type="EMBL" id="DXAV01000011">
    <property type="protein sequence ID" value="HIZ90681.1"/>
    <property type="molecule type" value="Genomic_DNA"/>
</dbReference>
<comment type="caution">
    <text evidence="2">The sequence shown here is derived from an EMBL/GenBank/DDBJ whole genome shotgun (WGS) entry which is preliminary data.</text>
</comment>